<evidence type="ECO:0000256" key="7">
    <source>
        <dbReference type="ARBA" id="ARBA00022989"/>
    </source>
</evidence>
<evidence type="ECO:0000256" key="4">
    <source>
        <dbReference type="ARBA" id="ARBA00022692"/>
    </source>
</evidence>
<comment type="subcellular location">
    <subcellularLocation>
        <location evidence="1">Membrane</location>
        <topology evidence="1">Multi-pass membrane protein</topology>
    </subcellularLocation>
</comment>
<keyword evidence="4 10" id="KW-0812">Transmembrane</keyword>
<evidence type="ECO:0000256" key="2">
    <source>
        <dbReference type="ARBA" id="ARBA00005814"/>
    </source>
</evidence>
<proteinExistence type="inferred from homology"/>
<evidence type="ECO:0000256" key="9">
    <source>
        <dbReference type="SAM" id="MobiDB-lite"/>
    </source>
</evidence>
<evidence type="ECO:0000313" key="12">
    <source>
        <dbReference type="EMBL" id="GFX96113.1"/>
    </source>
</evidence>
<comment type="similarity">
    <text evidence="2">Belongs to the ABC transporter superfamily. ABCG family. Eye pigment precursor importer (TC 3.A.1.204) subfamily.</text>
</comment>
<evidence type="ECO:0000256" key="5">
    <source>
        <dbReference type="ARBA" id="ARBA00022741"/>
    </source>
</evidence>
<evidence type="ECO:0000256" key="1">
    <source>
        <dbReference type="ARBA" id="ARBA00004141"/>
    </source>
</evidence>
<feature type="domain" description="ABC transporter" evidence="11">
    <location>
        <begin position="60"/>
        <end position="431"/>
    </location>
</feature>
<keyword evidence="3" id="KW-0813">Transport</keyword>
<feature type="transmembrane region" description="Helical" evidence="10">
    <location>
        <begin position="750"/>
        <end position="769"/>
    </location>
</feature>
<dbReference type="Pfam" id="PF01061">
    <property type="entry name" value="ABC2_membrane"/>
    <property type="match status" value="1"/>
</dbReference>
<dbReference type="SMART" id="SM00382">
    <property type="entry name" value="AAA"/>
    <property type="match status" value="1"/>
</dbReference>
<evidence type="ECO:0000256" key="8">
    <source>
        <dbReference type="ARBA" id="ARBA00023136"/>
    </source>
</evidence>
<evidence type="ECO:0000259" key="11">
    <source>
        <dbReference type="PROSITE" id="PS50893"/>
    </source>
</evidence>
<evidence type="ECO:0000256" key="3">
    <source>
        <dbReference type="ARBA" id="ARBA00022448"/>
    </source>
</evidence>
<dbReference type="PROSITE" id="PS00211">
    <property type="entry name" value="ABC_TRANSPORTER_1"/>
    <property type="match status" value="1"/>
</dbReference>
<dbReference type="PANTHER" id="PTHR48041:SF63">
    <property type="entry name" value="EARLY GENE AT 23, ISOFORM C"/>
    <property type="match status" value="1"/>
</dbReference>
<accession>A0A8X6RJG5</accession>
<feature type="region of interest" description="Disordered" evidence="9">
    <location>
        <begin position="18"/>
        <end position="52"/>
    </location>
</feature>
<dbReference type="GO" id="GO:0016887">
    <property type="term" value="F:ATP hydrolysis activity"/>
    <property type="evidence" value="ECO:0007669"/>
    <property type="project" value="InterPro"/>
</dbReference>
<dbReference type="GO" id="GO:0005886">
    <property type="term" value="C:plasma membrane"/>
    <property type="evidence" value="ECO:0007669"/>
    <property type="project" value="TreeGrafter"/>
</dbReference>
<dbReference type="Proteomes" id="UP000887159">
    <property type="component" value="Unassembled WGS sequence"/>
</dbReference>
<dbReference type="InterPro" id="IPR003439">
    <property type="entry name" value="ABC_transporter-like_ATP-bd"/>
</dbReference>
<dbReference type="PROSITE" id="PS50893">
    <property type="entry name" value="ABC_TRANSPORTER_2"/>
    <property type="match status" value="1"/>
</dbReference>
<feature type="transmembrane region" description="Helical" evidence="10">
    <location>
        <begin position="643"/>
        <end position="664"/>
    </location>
</feature>
<feature type="transmembrane region" description="Helical" evidence="10">
    <location>
        <begin position="724"/>
        <end position="743"/>
    </location>
</feature>
<dbReference type="Gene3D" id="3.40.50.300">
    <property type="entry name" value="P-loop containing nucleotide triphosphate hydrolases"/>
    <property type="match status" value="2"/>
</dbReference>
<organism evidence="12 13">
    <name type="scientific">Trichonephila clavipes</name>
    <name type="common">Golden silk orbweaver</name>
    <name type="synonym">Nephila clavipes</name>
    <dbReference type="NCBI Taxonomy" id="2585209"/>
    <lineage>
        <taxon>Eukaryota</taxon>
        <taxon>Metazoa</taxon>
        <taxon>Ecdysozoa</taxon>
        <taxon>Arthropoda</taxon>
        <taxon>Chelicerata</taxon>
        <taxon>Arachnida</taxon>
        <taxon>Araneae</taxon>
        <taxon>Araneomorphae</taxon>
        <taxon>Entelegynae</taxon>
        <taxon>Araneoidea</taxon>
        <taxon>Nephilidae</taxon>
        <taxon>Trichonephila</taxon>
    </lineage>
</organism>
<keyword evidence="8 10" id="KW-0472">Membrane</keyword>
<evidence type="ECO:0000256" key="6">
    <source>
        <dbReference type="ARBA" id="ARBA00022840"/>
    </source>
</evidence>
<feature type="transmembrane region" description="Helical" evidence="10">
    <location>
        <begin position="608"/>
        <end position="631"/>
    </location>
</feature>
<dbReference type="AlphaFoldDB" id="A0A8X6RJG5"/>
<dbReference type="GO" id="GO:0140359">
    <property type="term" value="F:ABC-type transporter activity"/>
    <property type="evidence" value="ECO:0007669"/>
    <property type="project" value="InterPro"/>
</dbReference>
<feature type="transmembrane region" description="Helical" evidence="10">
    <location>
        <begin position="839"/>
        <end position="861"/>
    </location>
</feature>
<gene>
    <name evidence="12" type="primary">ABCG22</name>
    <name evidence="12" type="ORF">TNCV_2290031</name>
</gene>
<evidence type="ECO:0000313" key="13">
    <source>
        <dbReference type="Proteomes" id="UP000887159"/>
    </source>
</evidence>
<dbReference type="InterPro" id="IPR017871">
    <property type="entry name" value="ABC_transporter-like_CS"/>
</dbReference>
<keyword evidence="5" id="KW-0547">Nucleotide-binding</keyword>
<comment type="caution">
    <text evidence="12">The sequence shown here is derived from an EMBL/GenBank/DDBJ whole genome shotgun (WGS) entry which is preliminary data.</text>
</comment>
<protein>
    <submittedName>
        <fullName evidence="12">ABC transporter G family member 22</fullName>
    </submittedName>
</protein>
<dbReference type="InterPro" id="IPR043926">
    <property type="entry name" value="ABCG_dom"/>
</dbReference>
<dbReference type="EMBL" id="BMAU01021190">
    <property type="protein sequence ID" value="GFX96113.1"/>
    <property type="molecule type" value="Genomic_DNA"/>
</dbReference>
<dbReference type="GO" id="GO:0005524">
    <property type="term" value="F:ATP binding"/>
    <property type="evidence" value="ECO:0007669"/>
    <property type="project" value="UniProtKB-KW"/>
</dbReference>
<name>A0A8X6RJG5_TRICX</name>
<dbReference type="InterPro" id="IPR027417">
    <property type="entry name" value="P-loop_NTPase"/>
</dbReference>
<keyword evidence="6" id="KW-0067">ATP-binding</keyword>
<dbReference type="Pfam" id="PF00005">
    <property type="entry name" value="ABC_tran"/>
    <property type="match status" value="2"/>
</dbReference>
<dbReference type="Pfam" id="PF19055">
    <property type="entry name" value="ABC2_membrane_7"/>
    <property type="match status" value="1"/>
</dbReference>
<dbReference type="InterPro" id="IPR003593">
    <property type="entry name" value="AAA+_ATPase"/>
</dbReference>
<sequence>MLPLSYGLEVIHFLEHPHQNRPTIRSQEPPKRKPEESLGCDGSRRGSSTPTHIRHKPVELVFKDVCVSKKEKVILKNISGMVRPGEILAIMGPSGSGKTTLLNAIGGRSPINSGMVTYNGENLNKQWRRKIVVVAEWSWSRTRELQVMNLRLAVHHRRVGKRKIMPTFTVICRCKEKATTRKKRTIGKKIPLSEGKVRKEDKKKKGPETPLLCGEKKMELALTVIFRYPHNRSHALVPEPPPKRDPTSLMEQEHAFGSVVNKRPRDLWNGSDYPTPARKKATQRKYAALLRLPENMPKAEKMRSVENIIDILGLRSCQNTIIGGDGKKKGLSGGEKKRANIACELLTNPSIMLLDEPTSGLDSSTAFSVMKCLKALANQSRSLVVTVHQPSSQIFFMFDKLLLLCNGQVAYFGYANKVVDYFSALGMQIQNHYNPADFIMEQVKKDAENADKIINAAYKQRKDNDYPKELSDEFCLSEVVIESTSPYEGSNGKSVELIDWGDINRRDETCEPYSEAFIRYTSQESMDQSAPGELSAMIDQDKKLTSVYSKVESRDDDDSGRSSWSEVATSSAFSSQMDLNEEKKWPTSFFTQMLVLTRRNSNECWKKIISPLNLLQTVLLGFITGACWFLKNRSEETINDVDGWMFFSATYWMLFSLFGALISFPPEREVINKERLSGSYRLSAYYIAKMISELPLVITLPSIFHLISYAMMGCYSFANFFNQLGLLLLNVLVSQSVGLFIGATCYNIQTAITASAIFSLSSMLFGGYYSTSLPSWLKPIRFTSMVYYAFKNMQIVEYGYGHPVSCATNNSLYESCYRTNSTGFIEYEDIVGRNEPFGLLGNTLILILFLIVFRVLGYIVLRCRTPE</sequence>
<keyword evidence="7 10" id="KW-1133">Transmembrane helix</keyword>
<keyword evidence="13" id="KW-1185">Reference proteome</keyword>
<reference evidence="12" key="1">
    <citation type="submission" date="2020-08" db="EMBL/GenBank/DDBJ databases">
        <title>Multicomponent nature underlies the extraordinary mechanical properties of spider dragline silk.</title>
        <authorList>
            <person name="Kono N."/>
            <person name="Nakamura H."/>
            <person name="Mori M."/>
            <person name="Yoshida Y."/>
            <person name="Ohtoshi R."/>
            <person name="Malay A.D."/>
            <person name="Moran D.A.P."/>
            <person name="Tomita M."/>
            <person name="Numata K."/>
            <person name="Arakawa K."/>
        </authorList>
    </citation>
    <scope>NUCLEOTIDE SEQUENCE</scope>
</reference>
<dbReference type="SUPFAM" id="SSF52540">
    <property type="entry name" value="P-loop containing nucleoside triphosphate hydrolases"/>
    <property type="match status" value="1"/>
</dbReference>
<dbReference type="InterPro" id="IPR050352">
    <property type="entry name" value="ABCG_transporters"/>
</dbReference>
<evidence type="ECO:0000256" key="10">
    <source>
        <dbReference type="SAM" id="Phobius"/>
    </source>
</evidence>
<dbReference type="InterPro" id="IPR013525">
    <property type="entry name" value="ABC2_TM"/>
</dbReference>
<dbReference type="PANTHER" id="PTHR48041">
    <property type="entry name" value="ABC TRANSPORTER G FAMILY MEMBER 28"/>
    <property type="match status" value="1"/>
</dbReference>
<feature type="transmembrane region" description="Helical" evidence="10">
    <location>
        <begin position="685"/>
        <end position="712"/>
    </location>
</feature>